<evidence type="ECO:0000256" key="1">
    <source>
        <dbReference type="SAM" id="MobiDB-lite"/>
    </source>
</evidence>
<feature type="compositionally biased region" description="Basic residues" evidence="1">
    <location>
        <begin position="49"/>
        <end position="60"/>
    </location>
</feature>
<evidence type="ECO:0000313" key="3">
    <source>
        <dbReference type="Proteomes" id="UP000008370"/>
    </source>
</evidence>
<dbReference type="RefSeq" id="XP_007397868.1">
    <property type="nucleotide sequence ID" value="XM_007397806.1"/>
</dbReference>
<dbReference type="Proteomes" id="UP000008370">
    <property type="component" value="Unassembled WGS sequence"/>
</dbReference>
<dbReference type="KEGG" id="pco:PHACADRAFT_197592"/>
<dbReference type="HOGENOM" id="CLU_2050460_0_0_1"/>
<accession>K5W2L8</accession>
<keyword evidence="3" id="KW-1185">Reference proteome</keyword>
<dbReference type="GeneID" id="18911261"/>
<proteinExistence type="predicted"/>
<evidence type="ECO:0000313" key="2">
    <source>
        <dbReference type="EMBL" id="EKM53169.1"/>
    </source>
</evidence>
<dbReference type="EMBL" id="JH930474">
    <property type="protein sequence ID" value="EKM53169.1"/>
    <property type="molecule type" value="Genomic_DNA"/>
</dbReference>
<feature type="region of interest" description="Disordered" evidence="1">
    <location>
        <begin position="40"/>
        <end position="88"/>
    </location>
</feature>
<dbReference type="AlphaFoldDB" id="K5W2L8"/>
<organism evidence="2 3">
    <name type="scientific">Phanerochaete carnosa (strain HHB-10118-sp)</name>
    <name type="common">White-rot fungus</name>
    <name type="synonym">Peniophora carnosa</name>
    <dbReference type="NCBI Taxonomy" id="650164"/>
    <lineage>
        <taxon>Eukaryota</taxon>
        <taxon>Fungi</taxon>
        <taxon>Dikarya</taxon>
        <taxon>Basidiomycota</taxon>
        <taxon>Agaricomycotina</taxon>
        <taxon>Agaricomycetes</taxon>
        <taxon>Polyporales</taxon>
        <taxon>Phanerochaetaceae</taxon>
        <taxon>Phanerochaete</taxon>
    </lineage>
</organism>
<name>K5W2L8_PHACS</name>
<sequence>MDIITALERSRDLVWQRIPIGWVLHIDEVFDDIPQSHMDKIQERLEKRKREKKKQKKKAKSPITPCYTKPITEAPPSKHIYHPAPSIRDAKAAHTDLSNLLQPKKKSRIGYLHFNEDDHL</sequence>
<protein>
    <submittedName>
        <fullName evidence="2">Uncharacterized protein</fullName>
    </submittedName>
</protein>
<reference evidence="2 3" key="1">
    <citation type="journal article" date="2012" name="BMC Genomics">
        <title>Comparative genomics of the white-rot fungi, Phanerochaete carnosa and P. chrysosporium, to elucidate the genetic basis of the distinct wood types they colonize.</title>
        <authorList>
            <person name="Suzuki H."/>
            <person name="MacDonald J."/>
            <person name="Syed K."/>
            <person name="Salamov A."/>
            <person name="Hori C."/>
            <person name="Aerts A."/>
            <person name="Henrissat B."/>
            <person name="Wiebenga A."/>
            <person name="vanKuyk P.A."/>
            <person name="Barry K."/>
            <person name="Lindquist E."/>
            <person name="LaButti K."/>
            <person name="Lapidus A."/>
            <person name="Lucas S."/>
            <person name="Coutinho P."/>
            <person name="Gong Y."/>
            <person name="Samejima M."/>
            <person name="Mahadevan R."/>
            <person name="Abou-Zaid M."/>
            <person name="de Vries R.P."/>
            <person name="Igarashi K."/>
            <person name="Yadav J.S."/>
            <person name="Grigoriev I.V."/>
            <person name="Master E.R."/>
        </authorList>
    </citation>
    <scope>NUCLEOTIDE SEQUENCE [LARGE SCALE GENOMIC DNA]</scope>
    <source>
        <strain evidence="2 3">HHB-10118-sp</strain>
    </source>
</reference>
<gene>
    <name evidence="2" type="ORF">PHACADRAFT_197592</name>
</gene>
<dbReference type="InParanoid" id="K5W2L8"/>